<dbReference type="InParanoid" id="A0A165GEY4"/>
<accession>A0A165GEY4</accession>
<feature type="compositionally biased region" description="Low complexity" evidence="1">
    <location>
        <begin position="199"/>
        <end position="217"/>
    </location>
</feature>
<evidence type="ECO:0000313" key="3">
    <source>
        <dbReference type="Proteomes" id="UP000076842"/>
    </source>
</evidence>
<reference evidence="2 3" key="1">
    <citation type="journal article" date="2016" name="Mol. Biol. Evol.">
        <title>Comparative Genomics of Early-Diverging Mushroom-Forming Fungi Provides Insights into the Origins of Lignocellulose Decay Capabilities.</title>
        <authorList>
            <person name="Nagy L.G."/>
            <person name="Riley R."/>
            <person name="Tritt A."/>
            <person name="Adam C."/>
            <person name="Daum C."/>
            <person name="Floudas D."/>
            <person name="Sun H."/>
            <person name="Yadav J.S."/>
            <person name="Pangilinan J."/>
            <person name="Larsson K.H."/>
            <person name="Matsuura K."/>
            <person name="Barry K."/>
            <person name="Labutti K."/>
            <person name="Kuo R."/>
            <person name="Ohm R.A."/>
            <person name="Bhattacharya S.S."/>
            <person name="Shirouzu T."/>
            <person name="Yoshinaga Y."/>
            <person name="Martin F.M."/>
            <person name="Grigoriev I.V."/>
            <person name="Hibbett D.S."/>
        </authorList>
    </citation>
    <scope>NUCLEOTIDE SEQUENCE [LARGE SCALE GENOMIC DNA]</scope>
    <source>
        <strain evidence="2 3">HHB12733</strain>
    </source>
</reference>
<evidence type="ECO:0000256" key="1">
    <source>
        <dbReference type="SAM" id="MobiDB-lite"/>
    </source>
</evidence>
<gene>
    <name evidence="2" type="ORF">CALCODRAFT_540535</name>
</gene>
<feature type="region of interest" description="Disordered" evidence="1">
    <location>
        <begin position="187"/>
        <end position="220"/>
    </location>
</feature>
<dbReference type="AlphaFoldDB" id="A0A165GEY4"/>
<dbReference type="Proteomes" id="UP000076842">
    <property type="component" value="Unassembled WGS sequence"/>
</dbReference>
<sequence length="506" mass="57756">MASSTPLAMLPLPGRPPTLPVAAHRSRYMTSREDLVRSTEHDLEPDKPGGPLPIGNRLSWPHLHVINVGFLDDHRQNLCWHLRACITLRTPANSDYPGQLLYGMFPLSDVDQYLILLVKLDFLLNQRIRDRIPLAAPVSPIHFPAGHVPEFLPARRVRTKFMKRIWRLPNELDNNEPEDPPEEDILVVNQYTPGPNPPSSQSTPSSPRSSSDRSPSPTIHITPELRNAAWFQNFMQAKVLRDELLVGERFREDDQAQKERHKKFSEDIDQLVSNQPPIQMNRAMFDGLLTGRLPLVVRPGAQEVYAAAHPMPTISDLNYARESQETRLNNLVLYFRGEGLPFALPFIRELLDDCEVLGEMFHEEANRLLGKLGRVPDGGSPARPDDLDKCKRMDDAYTYMTTAAHADYVNRTETLRKGQLLVMLLQNKRMQDSYAELKFPWYKLTSAAQEAYDLLEFAMQAQDFDWRRVPPNQSVKLRALLKEAMPNDMPDHPWTGGRDSFAGFTF</sequence>
<protein>
    <submittedName>
        <fullName evidence="2">Uncharacterized protein</fullName>
    </submittedName>
</protein>
<dbReference type="STRING" id="1353952.A0A165GEY4"/>
<name>A0A165GEY4_9BASI</name>
<evidence type="ECO:0000313" key="2">
    <source>
        <dbReference type="EMBL" id="KZT57985.1"/>
    </source>
</evidence>
<proteinExistence type="predicted"/>
<organism evidence="2 3">
    <name type="scientific">Calocera cornea HHB12733</name>
    <dbReference type="NCBI Taxonomy" id="1353952"/>
    <lineage>
        <taxon>Eukaryota</taxon>
        <taxon>Fungi</taxon>
        <taxon>Dikarya</taxon>
        <taxon>Basidiomycota</taxon>
        <taxon>Agaricomycotina</taxon>
        <taxon>Dacrymycetes</taxon>
        <taxon>Dacrymycetales</taxon>
        <taxon>Dacrymycetaceae</taxon>
        <taxon>Calocera</taxon>
    </lineage>
</organism>
<keyword evidence="3" id="KW-1185">Reference proteome</keyword>
<dbReference type="EMBL" id="KV423956">
    <property type="protein sequence ID" value="KZT57985.1"/>
    <property type="molecule type" value="Genomic_DNA"/>
</dbReference>